<comment type="cofactor">
    <cofactor evidence="1">
        <name>a divalent metal cation</name>
        <dbReference type="ChEBI" id="CHEBI:60240"/>
    </cofactor>
</comment>
<accession>A0ABN6CZ64</accession>
<dbReference type="Pfam" id="PF03755">
    <property type="entry name" value="YicC-like_N"/>
    <property type="match status" value="1"/>
</dbReference>
<dbReference type="Proteomes" id="UP001054820">
    <property type="component" value="Chromosome"/>
</dbReference>
<dbReference type="InterPro" id="IPR005229">
    <property type="entry name" value="YicC/YloC-like"/>
</dbReference>
<dbReference type="NCBIfam" id="TIGR00255">
    <property type="entry name" value="YicC/YloC family endoribonuclease"/>
    <property type="match status" value="1"/>
</dbReference>
<dbReference type="Pfam" id="PF08340">
    <property type="entry name" value="YicC-like_C"/>
    <property type="match status" value="1"/>
</dbReference>
<evidence type="ECO:0000313" key="9">
    <source>
        <dbReference type="Proteomes" id="UP001054820"/>
    </source>
</evidence>
<reference evidence="8" key="1">
    <citation type="journal article" date="2022" name="Arch. Microbiol.">
        <title>Thiomicrorhabdus immobilis sp. nov., a mesophilic sulfur-oxidizing bacterium isolated from sediment of a brackish lake in northern Japan.</title>
        <authorList>
            <person name="Kojima H."/>
            <person name="Mochizuki J."/>
            <person name="Kanda M."/>
            <person name="Watanabe T."/>
            <person name="Fukui M."/>
        </authorList>
    </citation>
    <scope>NUCLEOTIDE SEQUENCE</scope>
    <source>
        <strain evidence="8">Am19</strain>
    </source>
</reference>
<feature type="domain" description="Endoribonuclease YicC-like N-terminal" evidence="6">
    <location>
        <begin position="14"/>
        <end position="166"/>
    </location>
</feature>
<keyword evidence="4" id="KW-0378">Hydrolase</keyword>
<proteinExistence type="inferred from homology"/>
<dbReference type="InterPro" id="IPR013527">
    <property type="entry name" value="YicC-like_N"/>
</dbReference>
<dbReference type="InterPro" id="IPR013551">
    <property type="entry name" value="YicC-like_C"/>
</dbReference>
<organism evidence="8 9">
    <name type="scientific">Thiomicrorhabdus immobilis</name>
    <dbReference type="NCBI Taxonomy" id="2791037"/>
    <lineage>
        <taxon>Bacteria</taxon>
        <taxon>Pseudomonadati</taxon>
        <taxon>Pseudomonadota</taxon>
        <taxon>Gammaproteobacteria</taxon>
        <taxon>Thiotrichales</taxon>
        <taxon>Piscirickettsiaceae</taxon>
        <taxon>Thiomicrorhabdus</taxon>
    </lineage>
</organism>
<feature type="domain" description="Endoribonuclease YicC-like C-terminal" evidence="7">
    <location>
        <begin position="185"/>
        <end position="310"/>
    </location>
</feature>
<dbReference type="RefSeq" id="WP_237261760.1">
    <property type="nucleotide sequence ID" value="NZ_AP024202.1"/>
</dbReference>
<dbReference type="EMBL" id="AP024202">
    <property type="protein sequence ID" value="BCN94295.1"/>
    <property type="molecule type" value="Genomic_DNA"/>
</dbReference>
<evidence type="ECO:0008006" key="10">
    <source>
        <dbReference type="Google" id="ProtNLM"/>
    </source>
</evidence>
<comment type="similarity">
    <text evidence="5">Belongs to the YicC/YloC family.</text>
</comment>
<evidence type="ECO:0000256" key="3">
    <source>
        <dbReference type="ARBA" id="ARBA00022759"/>
    </source>
</evidence>
<name>A0ABN6CZ64_9GAMM</name>
<keyword evidence="2" id="KW-0540">Nuclease</keyword>
<evidence type="ECO:0000256" key="1">
    <source>
        <dbReference type="ARBA" id="ARBA00001968"/>
    </source>
</evidence>
<evidence type="ECO:0000256" key="2">
    <source>
        <dbReference type="ARBA" id="ARBA00022722"/>
    </source>
</evidence>
<evidence type="ECO:0000256" key="4">
    <source>
        <dbReference type="ARBA" id="ARBA00022801"/>
    </source>
</evidence>
<sequence>MHSSTQMLSTYSAKSMTAFARVQENTESGRYSWEIRSVNQRYLEINPRLPDAFRHLEPIIRERLKKQVARGKIDISLSYENPLQNDSMQINQAILQPLSEAINQVQQSLIEATHVNPLEILKWPGVLQESTNQQNSEQIDNALLTSLQTTILSFNESRLREGQALAELINHRCMSIDQQIQRLEPQLPEILNRHVTKLKERIQTLTEQVDDNRFHQEVAVLAQKMDISEEIDRLKTHLIEVKHILFAKNSSQNGPTQITPIGRRLDFLMQELNREANTLGSKAIDTLIAQTSVELKVLIEQMREQVQNIE</sequence>
<evidence type="ECO:0000313" key="8">
    <source>
        <dbReference type="EMBL" id="BCN94295.1"/>
    </source>
</evidence>
<gene>
    <name evidence="8" type="ORF">THMIRHAM_20800</name>
</gene>
<keyword evidence="9" id="KW-1185">Reference proteome</keyword>
<evidence type="ECO:0000259" key="7">
    <source>
        <dbReference type="Pfam" id="PF08340"/>
    </source>
</evidence>
<dbReference type="PANTHER" id="PTHR30636">
    <property type="entry name" value="UPF0701 PROTEIN YICC"/>
    <property type="match status" value="1"/>
</dbReference>
<evidence type="ECO:0000256" key="5">
    <source>
        <dbReference type="ARBA" id="ARBA00035648"/>
    </source>
</evidence>
<dbReference type="PANTHER" id="PTHR30636:SF3">
    <property type="entry name" value="UPF0701 PROTEIN YICC"/>
    <property type="match status" value="1"/>
</dbReference>
<keyword evidence="3" id="KW-0255">Endonuclease</keyword>
<evidence type="ECO:0000259" key="6">
    <source>
        <dbReference type="Pfam" id="PF03755"/>
    </source>
</evidence>
<protein>
    <recommendedName>
        <fullName evidence="10">YicC family protein</fullName>
    </recommendedName>
</protein>